<evidence type="ECO:0000313" key="1">
    <source>
        <dbReference type="EMBL" id="KAK8866618.1"/>
    </source>
</evidence>
<evidence type="ECO:0008006" key="3">
    <source>
        <dbReference type="Google" id="ProtNLM"/>
    </source>
</evidence>
<organism evidence="1 2">
    <name type="scientific">Tritrichomonas musculus</name>
    <dbReference type="NCBI Taxonomy" id="1915356"/>
    <lineage>
        <taxon>Eukaryota</taxon>
        <taxon>Metamonada</taxon>
        <taxon>Parabasalia</taxon>
        <taxon>Tritrichomonadida</taxon>
        <taxon>Tritrichomonadidae</taxon>
        <taxon>Tritrichomonas</taxon>
    </lineage>
</organism>
<proteinExistence type="predicted"/>
<dbReference type="EMBL" id="JAPFFF010000015">
    <property type="protein sequence ID" value="KAK8866618.1"/>
    <property type="molecule type" value="Genomic_DNA"/>
</dbReference>
<comment type="caution">
    <text evidence="1">The sequence shown here is derived from an EMBL/GenBank/DDBJ whole genome shotgun (WGS) entry which is preliminary data.</text>
</comment>
<dbReference type="Proteomes" id="UP001470230">
    <property type="component" value="Unassembled WGS sequence"/>
</dbReference>
<accession>A0ABR2IQJ1</accession>
<dbReference type="SUPFAM" id="SSF48371">
    <property type="entry name" value="ARM repeat"/>
    <property type="match status" value="1"/>
</dbReference>
<sequence length="950" mass="109358">MDELLQNLSQATNPEPTIQANLAQYINLQIQNPEFGNLLFLILQDEYPDIPPHILSICCNLLKLWARVQWEQMDYDKRCFFFDSLKKLIMKDHRVINDLSNVFIDIANHSLANHNDIIESTRYYESHIYDFFNRISAGPPIHYLHALTDIIYFISRRYKHSTSSNEGSEPTLLFTRICNVFIPLFHNEELITTAEGSEILFKSLSIFKAFFFHIYIQKVNHSKNSNFMTPSLTAKKLMEKAVIPINFAQNVLIAFSKRNLLDLRLVAHCCRFLNSFYKLTIFNKNFHVIALENNNFESIFTKIENILQVNLSVLSYALEVASSDTFLIPSILRVFETFRKYLPPEIGMLNIILTASQLTTVDQDEFLNSPNIFYLNVYEKFKDSDSNAVPQISKSIIYSMIEKNHQLFMYLLSLPLNQENVIRCIGYCLPLMKKLEGNDYENVLNSMNQYYVNLLQASFNDPILIAARLYFLYRFVPFLPEEQRIKLMENVVCHYFGLFLNQANVNQSNENSSSNNNNLNGLIIITLNTCKLFKRLLKYDVQPFSFEGSLQTLVTFHSYCFTPIVIDLIKIMVSKEREKIIPFAESILEKVFISFNISFSQYLDSSGDSNQIEAASDSIESNLNLCSMLIESSIVTNDNSSVLIKPFFASIIQVIFENGITECCDEFVHLFSVIFSTSSELIPQLIDLWFSFSLSKDWIGFIDQLIEPFFGLISKSPHLFIQLEITEKIEEVCLSFLIETSKLKNSNSVYRFASLIAWICLIDPSFDAAPELQCVQLICDGFCNSQNFNDFDIVVILSLFDVMAALTVSRKVIPPQPILLTMLNIAVGQNWILKIDQKRLYSIFILTTIFLLKNESNQNDQFFTSALSSAFDLLNEELAQRSLGNEDYFDALERSFPDQLAFLTEDDVAFQSPQEKINVGQMLAQAVSMFNQDFIESLRNSFPNVFATFL</sequence>
<gene>
    <name evidence="1" type="ORF">M9Y10_009584</name>
</gene>
<keyword evidence="2" id="KW-1185">Reference proteome</keyword>
<evidence type="ECO:0000313" key="2">
    <source>
        <dbReference type="Proteomes" id="UP001470230"/>
    </source>
</evidence>
<dbReference type="InterPro" id="IPR016024">
    <property type="entry name" value="ARM-type_fold"/>
</dbReference>
<reference evidence="1 2" key="1">
    <citation type="submission" date="2024-04" db="EMBL/GenBank/DDBJ databases">
        <title>Tritrichomonas musculus Genome.</title>
        <authorList>
            <person name="Alves-Ferreira E."/>
            <person name="Grigg M."/>
            <person name="Lorenzi H."/>
            <person name="Galac M."/>
        </authorList>
    </citation>
    <scope>NUCLEOTIDE SEQUENCE [LARGE SCALE GENOMIC DNA]</scope>
    <source>
        <strain evidence="1 2">EAF2021</strain>
    </source>
</reference>
<name>A0ABR2IQJ1_9EUKA</name>
<protein>
    <recommendedName>
        <fullName evidence="3">Importin N-terminal domain-containing protein</fullName>
    </recommendedName>
</protein>